<feature type="compositionally biased region" description="Basic and acidic residues" evidence="1">
    <location>
        <begin position="51"/>
        <end position="68"/>
    </location>
</feature>
<dbReference type="AlphaFoldDB" id="D0MSZ3"/>
<evidence type="ECO:0000256" key="1">
    <source>
        <dbReference type="SAM" id="MobiDB-lite"/>
    </source>
</evidence>
<evidence type="ECO:0000313" key="2">
    <source>
        <dbReference type="EMBL" id="EEY57577.1"/>
    </source>
</evidence>
<sequence>MRMRPRENLSYPNQDKRLRMKKGMPLRQEKSRYGAPGFPALHLIVPSFGKEGTRPPRADAKGKERTEDCLSADASGDAYNAVHMDSTTSPVPSASPPNGKES</sequence>
<dbReference type="HOGENOM" id="CLU_2282930_0_0_1"/>
<gene>
    <name evidence="2" type="ORF">PITG_00136</name>
</gene>
<keyword evidence="3" id="KW-1185">Reference proteome</keyword>
<dbReference type="EMBL" id="DS028118">
    <property type="protein sequence ID" value="EEY57577.1"/>
    <property type="molecule type" value="Genomic_DNA"/>
</dbReference>
<proteinExistence type="predicted"/>
<reference evidence="3" key="1">
    <citation type="journal article" date="2009" name="Nature">
        <title>Genome sequence and analysis of the Irish potato famine pathogen Phytophthora infestans.</title>
        <authorList>
            <consortium name="The Broad Institute Genome Sequencing Platform"/>
            <person name="Haas B.J."/>
            <person name="Kamoun S."/>
            <person name="Zody M.C."/>
            <person name="Jiang R.H."/>
            <person name="Handsaker R.E."/>
            <person name="Cano L.M."/>
            <person name="Grabherr M."/>
            <person name="Kodira C.D."/>
            <person name="Raffaele S."/>
            <person name="Torto-Alalibo T."/>
            <person name="Bozkurt T.O."/>
            <person name="Ah-Fong A.M."/>
            <person name="Alvarado L."/>
            <person name="Anderson V.L."/>
            <person name="Armstrong M.R."/>
            <person name="Avrova A."/>
            <person name="Baxter L."/>
            <person name="Beynon J."/>
            <person name="Boevink P.C."/>
            <person name="Bollmann S.R."/>
            <person name="Bos J.I."/>
            <person name="Bulone V."/>
            <person name="Cai G."/>
            <person name="Cakir C."/>
            <person name="Carrington J.C."/>
            <person name="Chawner M."/>
            <person name="Conti L."/>
            <person name="Costanzo S."/>
            <person name="Ewan R."/>
            <person name="Fahlgren N."/>
            <person name="Fischbach M.A."/>
            <person name="Fugelstad J."/>
            <person name="Gilroy E.M."/>
            <person name="Gnerre S."/>
            <person name="Green P.J."/>
            <person name="Grenville-Briggs L.J."/>
            <person name="Griffith J."/>
            <person name="Grunwald N.J."/>
            <person name="Horn K."/>
            <person name="Horner N.R."/>
            <person name="Hu C.H."/>
            <person name="Huitema E."/>
            <person name="Jeong D.H."/>
            <person name="Jones A.M."/>
            <person name="Jones J.D."/>
            <person name="Jones R.W."/>
            <person name="Karlsson E.K."/>
            <person name="Kunjeti S.G."/>
            <person name="Lamour K."/>
            <person name="Liu Z."/>
            <person name="Ma L."/>
            <person name="Maclean D."/>
            <person name="Chibucos M.C."/>
            <person name="McDonald H."/>
            <person name="McWalters J."/>
            <person name="Meijer H.J."/>
            <person name="Morgan W."/>
            <person name="Morris P.F."/>
            <person name="Munro C.A."/>
            <person name="O'Neill K."/>
            <person name="Ospina-Giraldo M."/>
            <person name="Pinzon A."/>
            <person name="Pritchard L."/>
            <person name="Ramsahoye B."/>
            <person name="Ren Q."/>
            <person name="Restrepo S."/>
            <person name="Roy S."/>
            <person name="Sadanandom A."/>
            <person name="Savidor A."/>
            <person name="Schornack S."/>
            <person name="Schwartz D.C."/>
            <person name="Schumann U.D."/>
            <person name="Schwessinger B."/>
            <person name="Seyer L."/>
            <person name="Sharpe T."/>
            <person name="Silvar C."/>
            <person name="Song J."/>
            <person name="Studholme D.J."/>
            <person name="Sykes S."/>
            <person name="Thines M."/>
            <person name="van de Vondervoort P.J."/>
            <person name="Phuntumart V."/>
            <person name="Wawra S."/>
            <person name="Weide R."/>
            <person name="Win J."/>
            <person name="Young C."/>
            <person name="Zhou S."/>
            <person name="Fry W."/>
            <person name="Meyers B.C."/>
            <person name="van West P."/>
            <person name="Ristaino J."/>
            <person name="Govers F."/>
            <person name="Birch P.R."/>
            <person name="Whisson S.C."/>
            <person name="Judelson H.S."/>
            <person name="Nusbaum C."/>
        </authorList>
    </citation>
    <scope>NUCLEOTIDE SEQUENCE [LARGE SCALE GENOMIC DNA]</scope>
    <source>
        <strain evidence="3">T30-4</strain>
    </source>
</reference>
<protein>
    <submittedName>
        <fullName evidence="2">Uncharacterized protein</fullName>
    </submittedName>
</protein>
<dbReference type="Proteomes" id="UP000006643">
    <property type="component" value="Unassembled WGS sequence"/>
</dbReference>
<feature type="region of interest" description="Disordered" evidence="1">
    <location>
        <begin position="1"/>
        <end position="22"/>
    </location>
</feature>
<name>D0MSZ3_PHYIT</name>
<feature type="region of interest" description="Disordered" evidence="1">
    <location>
        <begin position="47"/>
        <end position="102"/>
    </location>
</feature>
<dbReference type="KEGG" id="pif:PITG_00136"/>
<dbReference type="GeneID" id="9476730"/>
<dbReference type="VEuPathDB" id="FungiDB:PITG_00136"/>
<dbReference type="InParanoid" id="D0MSZ3"/>
<dbReference type="RefSeq" id="XP_002908763.1">
    <property type="nucleotide sequence ID" value="XM_002908717.1"/>
</dbReference>
<organism evidence="2 3">
    <name type="scientific">Phytophthora infestans (strain T30-4)</name>
    <name type="common">Potato late blight agent</name>
    <dbReference type="NCBI Taxonomy" id="403677"/>
    <lineage>
        <taxon>Eukaryota</taxon>
        <taxon>Sar</taxon>
        <taxon>Stramenopiles</taxon>
        <taxon>Oomycota</taxon>
        <taxon>Peronosporomycetes</taxon>
        <taxon>Peronosporales</taxon>
        <taxon>Peronosporaceae</taxon>
        <taxon>Phytophthora</taxon>
    </lineage>
</organism>
<evidence type="ECO:0000313" key="3">
    <source>
        <dbReference type="Proteomes" id="UP000006643"/>
    </source>
</evidence>
<accession>D0MSZ3</accession>